<feature type="transmembrane region" description="Helical" evidence="5">
    <location>
        <begin position="163"/>
        <end position="186"/>
    </location>
</feature>
<feature type="transmembrane region" description="Helical" evidence="5">
    <location>
        <begin position="277"/>
        <end position="298"/>
    </location>
</feature>
<comment type="caution">
    <text evidence="5">Lacks conserved residue(s) required for the propagation of feature annotation.</text>
</comment>
<feature type="transmembrane region" description="Helical" evidence="5">
    <location>
        <begin position="41"/>
        <end position="64"/>
    </location>
</feature>
<dbReference type="GO" id="GO:0005576">
    <property type="term" value="C:extracellular region"/>
    <property type="evidence" value="ECO:0007669"/>
    <property type="project" value="TreeGrafter"/>
</dbReference>
<protein>
    <recommendedName>
        <fullName evidence="5">UPF0182 protein Tph_c00600</fullName>
    </recommendedName>
</protein>
<dbReference type="EMBL" id="CP003732">
    <property type="protein sequence ID" value="AFV10309.1"/>
    <property type="molecule type" value="Genomic_DNA"/>
</dbReference>
<feature type="transmembrane region" description="Helical" evidence="5">
    <location>
        <begin position="250"/>
        <end position="270"/>
    </location>
</feature>
<sequence length="906" mass="101738">MDGRKRLVRLLFVVLALVLGDRALNVWADYEWFKSLGYQGVFWTLFSTRFVVGAAVFLVLFAFFQLNFRCLRRCLPPHRVYDLHGGRILAAMVNPLHRLITSDAGKYLFTVLSVALSLIYAVSLGARFEVIQKFVYAVPFGRTDPIFGRDAAFYVFKLPFYELLQSSLASAFIVALFLCAFVYLLLASGEFLHGGWRFFSPVKLHLGSLIAGLLVLKAWDYHLSVYRLLVGGSGAFPGAGYTDIHARLPAYQILAVLAVLVAVLVFVGIFKGRVLPVAAGAAVLAAASLLLGAVYPAFVQKFQVEPNEFAREEPYIEYGLDATRFAFGLDDVRSVSTAAADAGAGGLDGETLEKSAGLLRNLRLWDFRPLQQVYNQLQQLRRYYVFADVDVDRYRLGDQYRQVMLAVRELNQENLPERAGTWVNRRLQYTHGYGVVMSPANEVTDAGLPVMLLKNIPPAASSPEIEVKRPEIYFGELTGNMVVVNTRAGEFSHPSGERNVYTNYEGQGGVRLTPIKRLLYALHFRDLRLLLSSEITPQSRILYNRTVQDARRLAPYLRYDGDPYPVVDGGRIYWILDAYTVAGHYPYSAARNGINYVRNSVKVVVDAYEGDISFYTSDPSDPVVGTYSRIYPGLYRPLSEMPAGLRAHLRYPEDLFKMQADVFAEYHVRDARVFYNREDEWEVPKEKYSDASRQMEPYYVIMQLPGEEEEEFLLILPFTPMKRGNAVAWLAARCDGEHYGELVLDVFPKDVHAYGPMQVEASIDQDADISAQLTLWNQHGSQVIRGNLLTVPLAGKLLYVKPLFLQAEESAMPELIRVIAFYDGRVVMEKDLQGALDRLFGRAEQPPEQGAATPQAPGDSSALARRAWQLYQEAGERLRAGDWSGYGKAIEELGQVLKEMAGETGR</sequence>
<comment type="subcellular location">
    <subcellularLocation>
        <location evidence="5">Cell membrane</location>
        <topology evidence="5">Multi-pass membrane protein</topology>
    </subcellularLocation>
</comment>
<reference evidence="6 7" key="1">
    <citation type="journal article" date="2012" name="BMC Genomics">
        <title>Genome-guided analysis of physiological and morphological traits of the fermentative acetate oxidizer Thermacetogenium phaeum.</title>
        <authorList>
            <person name="Oehler D."/>
            <person name="Poehlein A."/>
            <person name="Leimbach A."/>
            <person name="Muller N."/>
            <person name="Daniel R."/>
            <person name="Gottschalk G."/>
            <person name="Schink B."/>
        </authorList>
    </citation>
    <scope>NUCLEOTIDE SEQUENCE [LARGE SCALE GENOMIC DNA]</scope>
    <source>
        <strain evidence="7">ATCC BAA-254 / DSM 26808 / PB</strain>
    </source>
</reference>
<accession>K4LQF9</accession>
<dbReference type="Proteomes" id="UP000000467">
    <property type="component" value="Chromosome"/>
</dbReference>
<evidence type="ECO:0000256" key="3">
    <source>
        <dbReference type="ARBA" id="ARBA00022989"/>
    </source>
</evidence>
<dbReference type="RefSeq" id="WP_015049229.1">
    <property type="nucleotide sequence ID" value="NC_018870.1"/>
</dbReference>
<dbReference type="KEGG" id="tpz:Tph_c00600"/>
<evidence type="ECO:0000256" key="1">
    <source>
        <dbReference type="ARBA" id="ARBA00022475"/>
    </source>
</evidence>
<keyword evidence="7" id="KW-1185">Reference proteome</keyword>
<name>K4LQF9_THEPS</name>
<keyword evidence="3 5" id="KW-1133">Transmembrane helix</keyword>
<organism evidence="6 7">
    <name type="scientific">Thermacetogenium phaeum (strain ATCC BAA-254 / DSM 26808 / PB)</name>
    <dbReference type="NCBI Taxonomy" id="1089553"/>
    <lineage>
        <taxon>Bacteria</taxon>
        <taxon>Bacillati</taxon>
        <taxon>Bacillota</taxon>
        <taxon>Clostridia</taxon>
        <taxon>Thermoanaerobacterales</taxon>
        <taxon>Thermoanaerobacteraceae</taxon>
        <taxon>Thermacetogenium</taxon>
    </lineage>
</organism>
<proteinExistence type="inferred from homology"/>
<feature type="transmembrane region" description="Helical" evidence="5">
    <location>
        <begin position="198"/>
        <end position="219"/>
    </location>
</feature>
<dbReference type="PANTHER" id="PTHR39344:SF1">
    <property type="entry name" value="UPF0182 PROTEIN SLL1060"/>
    <property type="match status" value="1"/>
</dbReference>
<dbReference type="eggNOG" id="COG1615">
    <property type="taxonomic scope" value="Bacteria"/>
</dbReference>
<keyword evidence="4 5" id="KW-0472">Membrane</keyword>
<dbReference type="HAMAP" id="MF_01600">
    <property type="entry name" value="UPF0182"/>
    <property type="match status" value="1"/>
</dbReference>
<dbReference type="GO" id="GO:0005886">
    <property type="term" value="C:plasma membrane"/>
    <property type="evidence" value="ECO:0007669"/>
    <property type="project" value="UniProtKB-SubCell"/>
</dbReference>
<comment type="similarity">
    <text evidence="5">Belongs to the UPF0182 family.</text>
</comment>
<evidence type="ECO:0000256" key="5">
    <source>
        <dbReference type="HAMAP-Rule" id="MF_01600"/>
    </source>
</evidence>
<evidence type="ECO:0000256" key="4">
    <source>
        <dbReference type="ARBA" id="ARBA00023136"/>
    </source>
</evidence>
<dbReference type="STRING" id="1089553.Tph_c00600"/>
<dbReference type="Pfam" id="PF03699">
    <property type="entry name" value="UPF0182"/>
    <property type="match status" value="1"/>
</dbReference>
<evidence type="ECO:0000313" key="6">
    <source>
        <dbReference type="EMBL" id="AFV10309.1"/>
    </source>
</evidence>
<keyword evidence="2 5" id="KW-0812">Transmembrane</keyword>
<dbReference type="OrthoDB" id="9763654at2"/>
<gene>
    <name evidence="6" type="ordered locus">Tph_c00600</name>
</gene>
<dbReference type="HOGENOM" id="CLU_007733_0_0_9"/>
<feature type="transmembrane region" description="Helical" evidence="5">
    <location>
        <begin position="107"/>
        <end position="126"/>
    </location>
</feature>
<dbReference type="AlphaFoldDB" id="K4LQF9"/>
<dbReference type="InterPro" id="IPR005372">
    <property type="entry name" value="UPF0182"/>
</dbReference>
<dbReference type="PANTHER" id="PTHR39344">
    <property type="entry name" value="UPF0182 PROTEIN SLL1060"/>
    <property type="match status" value="1"/>
</dbReference>
<keyword evidence="1 5" id="KW-1003">Cell membrane</keyword>
<evidence type="ECO:0000256" key="2">
    <source>
        <dbReference type="ARBA" id="ARBA00022692"/>
    </source>
</evidence>
<evidence type="ECO:0000313" key="7">
    <source>
        <dbReference type="Proteomes" id="UP000000467"/>
    </source>
</evidence>